<proteinExistence type="predicted"/>
<evidence type="ECO:0000256" key="1">
    <source>
        <dbReference type="SAM" id="Phobius"/>
    </source>
</evidence>
<evidence type="ECO:0000313" key="3">
    <source>
        <dbReference type="Proteomes" id="UP000215224"/>
    </source>
</evidence>
<dbReference type="RefSeq" id="WP_066412610.1">
    <property type="nucleotide sequence ID" value="NZ_CP018866.1"/>
</dbReference>
<dbReference type="EMBL" id="CP018866">
    <property type="protein sequence ID" value="AST91462.1"/>
    <property type="molecule type" value="Genomic_DNA"/>
</dbReference>
<keyword evidence="1" id="KW-0472">Membrane</keyword>
<reference evidence="2 3" key="1">
    <citation type="submission" date="2016-12" db="EMBL/GenBank/DDBJ databases">
        <title>The whole genome sequencing and assembly of Bacillus cohnii DSM 6307T strain.</title>
        <authorList>
            <person name="Lee Y.-J."/>
            <person name="Yi H."/>
            <person name="Bahn Y.-S."/>
            <person name="Kim J.F."/>
            <person name="Lee D.-W."/>
        </authorList>
    </citation>
    <scope>NUCLEOTIDE SEQUENCE [LARGE SCALE GENOMIC DNA]</scope>
    <source>
        <strain evidence="2 3">DSM 6307</strain>
    </source>
</reference>
<feature type="transmembrane region" description="Helical" evidence="1">
    <location>
        <begin position="172"/>
        <end position="191"/>
    </location>
</feature>
<dbReference type="AlphaFoldDB" id="A0A223KPQ1"/>
<dbReference type="Proteomes" id="UP000215224">
    <property type="component" value="Chromosome"/>
</dbReference>
<feature type="transmembrane region" description="Helical" evidence="1">
    <location>
        <begin position="135"/>
        <end position="160"/>
    </location>
</feature>
<feature type="transmembrane region" description="Helical" evidence="1">
    <location>
        <begin position="232"/>
        <end position="256"/>
    </location>
</feature>
<feature type="transmembrane region" description="Helical" evidence="1">
    <location>
        <begin position="21"/>
        <end position="40"/>
    </location>
</feature>
<feature type="transmembrane region" description="Helical" evidence="1">
    <location>
        <begin position="93"/>
        <end position="115"/>
    </location>
</feature>
<protein>
    <submittedName>
        <fullName evidence="2">Uncharacterized protein</fullName>
    </submittedName>
</protein>
<keyword evidence="1" id="KW-1133">Transmembrane helix</keyword>
<sequence length="263" mass="29948">MNSYKGLLKKEWLLSKNWMMIGLFIMLGIILISWGFSQYYDNPYILFGACLTIFSFHIFYIFAFFISSLILEGKTHLWLHSPQSTLALVSSKLLIAVFINVISISIFSLILYVVLKLYKGIIPYSQVYTNISVDIFFYSIGITIIGIYFGVLGLFYWVVYQSLGSVTFLKKWKGIVLIVIFLITNYCINKISQWDVYESILQFGPIPIQLVTQFTIGDQESGMSYFGLGPEMLSVGGIATYVTVVLGIIYVSSWLIDKVVEMT</sequence>
<dbReference type="STRING" id="1314751.GCA_001591425_00874"/>
<feature type="transmembrane region" description="Helical" evidence="1">
    <location>
        <begin position="46"/>
        <end position="72"/>
    </location>
</feature>
<gene>
    <name evidence="2" type="ORF">BC6307_09300</name>
</gene>
<keyword evidence="1" id="KW-0812">Transmembrane</keyword>
<organism evidence="2 3">
    <name type="scientific">Sutcliffiella cohnii</name>
    <dbReference type="NCBI Taxonomy" id="33932"/>
    <lineage>
        <taxon>Bacteria</taxon>
        <taxon>Bacillati</taxon>
        <taxon>Bacillota</taxon>
        <taxon>Bacilli</taxon>
        <taxon>Bacillales</taxon>
        <taxon>Bacillaceae</taxon>
        <taxon>Sutcliffiella</taxon>
    </lineage>
</organism>
<dbReference type="KEGG" id="bcoh:BC6307_09300"/>
<keyword evidence="3" id="KW-1185">Reference proteome</keyword>
<evidence type="ECO:0000313" key="2">
    <source>
        <dbReference type="EMBL" id="AST91462.1"/>
    </source>
</evidence>
<name>A0A223KPQ1_9BACI</name>
<accession>A0A223KPQ1</accession>